<dbReference type="RefSeq" id="WP_095697418.1">
    <property type="nucleotide sequence ID" value="NZ_CP016782.1"/>
</dbReference>
<gene>
    <name evidence="2" type="ORF">PHILAsVB114_00220</name>
</gene>
<accession>A0A249LDQ5</accession>
<feature type="signal peptide" evidence="1">
    <location>
        <begin position="1"/>
        <end position="22"/>
    </location>
</feature>
<proteinExistence type="predicted"/>
<keyword evidence="1" id="KW-0732">Signal</keyword>
<evidence type="ECO:0000313" key="3">
    <source>
        <dbReference type="Proteomes" id="UP000217221"/>
    </source>
</evidence>
<dbReference type="AlphaFoldDB" id="A0A249LDQ5"/>
<reference evidence="2 3" key="1">
    <citation type="submission" date="2016-07" db="EMBL/GenBank/DDBJ databases">
        <title>High microdiversification within the ubiquitous acI lineage of Actinobacteria.</title>
        <authorList>
            <person name="Neuenschwander S.M."/>
            <person name="Salcher M."/>
            <person name="Ghai R."/>
            <person name="Pernthaler J."/>
        </authorList>
    </citation>
    <scope>NUCLEOTIDE SEQUENCE [LARGE SCALE GENOMIC DNA]</scope>
    <source>
        <strain evidence="2">MMS-VB-114</strain>
    </source>
</reference>
<organism evidence="2 3">
    <name type="scientific">Candidatus Planktophila limnetica</name>
    <dbReference type="NCBI Taxonomy" id="573600"/>
    <lineage>
        <taxon>Bacteria</taxon>
        <taxon>Bacillati</taxon>
        <taxon>Actinomycetota</taxon>
        <taxon>Actinomycetes</taxon>
        <taxon>Candidatus Nanopelagicales</taxon>
        <taxon>Candidatus Nanopelagicaceae</taxon>
        <taxon>Candidatus Planktophila</taxon>
    </lineage>
</organism>
<dbReference type="Proteomes" id="UP000217221">
    <property type="component" value="Chromosome"/>
</dbReference>
<sequence>MTKKLLIAVLAGMLAFPATANAAIKDGSACKKFGQVQSSNSVKFVCTKVAKKLLWKSISKTTPVVVKPTSFANLESNYKGIPDAVWANAKKLLDQPLSAPIKIEVEKGPSTKILYNYSEIEYGISRANQLGASFPRQSKFLVIAFNFQDRDWAKTRLGTIESPFTLSDTFADQVSVACTSASECDGAFGNISLDSGLITQATSGLPNSMNTKISTIRSHYAHETTHTIQKSIYKKYGLKKFSIPCWFSEGQPQVVGQTSASESLASYSVNRYNWLRPPLRGLPDFSEASINKFFDLQHQQPCDAASRQHIYDIGFIAVEALVSIGGISSTFEVLDKYASGMTFDQAFEKVYGISWVSAKPILVRVVSKQYLEAN</sequence>
<evidence type="ECO:0000256" key="1">
    <source>
        <dbReference type="SAM" id="SignalP"/>
    </source>
</evidence>
<evidence type="ECO:0008006" key="4">
    <source>
        <dbReference type="Google" id="ProtNLM"/>
    </source>
</evidence>
<dbReference type="OrthoDB" id="5197684at2"/>
<protein>
    <recommendedName>
        <fullName evidence="4">Peptidase MA superfamily protein</fullName>
    </recommendedName>
</protein>
<feature type="chain" id="PRO_5013055112" description="Peptidase MA superfamily protein" evidence="1">
    <location>
        <begin position="23"/>
        <end position="374"/>
    </location>
</feature>
<evidence type="ECO:0000313" key="2">
    <source>
        <dbReference type="EMBL" id="ASY27127.1"/>
    </source>
</evidence>
<dbReference type="EMBL" id="CP016782">
    <property type="protein sequence ID" value="ASY27127.1"/>
    <property type="molecule type" value="Genomic_DNA"/>
</dbReference>
<name>A0A249LDQ5_9ACTN</name>
<keyword evidence="3" id="KW-1185">Reference proteome</keyword>
<dbReference type="KEGG" id="plim:PHILAsVB114_00220"/>